<reference evidence="2 3" key="1">
    <citation type="submission" date="2021-06" db="EMBL/GenBank/DDBJ databases">
        <title>Actinoplanes lichenicola sp. nov., and Actinoplanes ovalisporus sp. nov., isolated from lichen in Thailand.</title>
        <authorList>
            <person name="Saeng-In P."/>
            <person name="Kanchanasin P."/>
            <person name="Yuki M."/>
            <person name="Kudo T."/>
            <person name="Ohkuma M."/>
            <person name="Phongsopitanun W."/>
            <person name="Tanasupawat S."/>
        </authorList>
    </citation>
    <scope>NUCLEOTIDE SEQUENCE [LARGE SCALE GENOMIC DNA]</scope>
    <source>
        <strain evidence="2 3">NBRC 110975</strain>
    </source>
</reference>
<feature type="region of interest" description="Disordered" evidence="1">
    <location>
        <begin position="146"/>
        <end position="186"/>
    </location>
</feature>
<gene>
    <name evidence="2" type="ORF">KOI35_22335</name>
</gene>
<proteinExistence type="predicted"/>
<comment type="caution">
    <text evidence="2">The sequence shown here is derived from an EMBL/GenBank/DDBJ whole genome shotgun (WGS) entry which is preliminary data.</text>
</comment>
<evidence type="ECO:0000256" key="1">
    <source>
        <dbReference type="SAM" id="MobiDB-lite"/>
    </source>
</evidence>
<accession>A0ABS5YU95</accession>
<feature type="compositionally biased region" description="Basic and acidic residues" evidence="1">
    <location>
        <begin position="174"/>
        <end position="186"/>
    </location>
</feature>
<dbReference type="RefSeq" id="WP_215789426.1">
    <property type="nucleotide sequence ID" value="NZ_JAHKKG010000006.1"/>
</dbReference>
<protein>
    <submittedName>
        <fullName evidence="2">Uncharacterized protein</fullName>
    </submittedName>
</protein>
<evidence type="ECO:0000313" key="3">
    <source>
        <dbReference type="Proteomes" id="UP001519654"/>
    </source>
</evidence>
<evidence type="ECO:0000313" key="2">
    <source>
        <dbReference type="EMBL" id="MBU2666244.1"/>
    </source>
</evidence>
<dbReference type="EMBL" id="JAHKKG010000006">
    <property type="protein sequence ID" value="MBU2666244.1"/>
    <property type="molecule type" value="Genomic_DNA"/>
</dbReference>
<sequence length="186" mass="19871">MDGTRPPYAWRVTKYDPADRDAQGRYIGDEDSDSDHGPIEAAYLATVAAFAAESGVDVLQVREPSVPSVVGLDPGRLDGLAELFGGDLDGYHDGAPVGLETALELVRSMLRGDGGWCRLEAGADFLVHVGWDQYMYVGSHRDCPEATAPGRRRVLGRAGPPDRAAGSGASRGMSRAERRTMAPADR</sequence>
<name>A0ABS5YU95_9ACTN</name>
<dbReference type="Proteomes" id="UP001519654">
    <property type="component" value="Unassembled WGS sequence"/>
</dbReference>
<organism evidence="2 3">
    <name type="scientific">Paractinoplanes bogorensis</name>
    <dbReference type="NCBI Taxonomy" id="1610840"/>
    <lineage>
        <taxon>Bacteria</taxon>
        <taxon>Bacillati</taxon>
        <taxon>Actinomycetota</taxon>
        <taxon>Actinomycetes</taxon>
        <taxon>Micromonosporales</taxon>
        <taxon>Micromonosporaceae</taxon>
        <taxon>Paractinoplanes</taxon>
    </lineage>
</organism>
<keyword evidence="3" id="KW-1185">Reference proteome</keyword>